<sequence length="79" mass="9322">MKSDATLLNQKLELIQWLSTVEDSSLIKKIMELRKKETSDWWNSISEEEKKSIDLGLKDAEEGKLNSHNKAREIYEKWL</sequence>
<dbReference type="EMBL" id="SBKQ01000011">
    <property type="protein sequence ID" value="RXR30627.1"/>
    <property type="molecule type" value="Genomic_DNA"/>
</dbReference>
<protein>
    <submittedName>
        <fullName evidence="1">Uncharacterized protein</fullName>
    </submittedName>
</protein>
<organism evidence="1 2">
    <name type="scientific">Flavobacterium piscinae</name>
    <dbReference type="NCBI Taxonomy" id="2506424"/>
    <lineage>
        <taxon>Bacteria</taxon>
        <taxon>Pseudomonadati</taxon>
        <taxon>Bacteroidota</taxon>
        <taxon>Flavobacteriia</taxon>
        <taxon>Flavobacteriales</taxon>
        <taxon>Flavobacteriaceae</taxon>
        <taxon>Flavobacterium</taxon>
    </lineage>
</organism>
<keyword evidence="2" id="KW-1185">Reference proteome</keyword>
<name>A0A4Q1KLK7_9FLAO</name>
<evidence type="ECO:0000313" key="1">
    <source>
        <dbReference type="EMBL" id="RXR30627.1"/>
    </source>
</evidence>
<dbReference type="RefSeq" id="WP_129464981.1">
    <property type="nucleotide sequence ID" value="NZ_SBKQ01000011.1"/>
</dbReference>
<accession>A0A4Q1KLK7</accession>
<reference evidence="2" key="1">
    <citation type="submission" date="2019-01" db="EMBL/GenBank/DDBJ databases">
        <title>Cytophagaceae bacterium strain CAR-16.</title>
        <authorList>
            <person name="Chen W.-M."/>
        </authorList>
    </citation>
    <scope>NUCLEOTIDE SEQUENCE [LARGE SCALE GENOMIC DNA]</scope>
    <source>
        <strain evidence="2">ICH-30</strain>
    </source>
</reference>
<dbReference type="Proteomes" id="UP000289734">
    <property type="component" value="Unassembled WGS sequence"/>
</dbReference>
<evidence type="ECO:0000313" key="2">
    <source>
        <dbReference type="Proteomes" id="UP000289734"/>
    </source>
</evidence>
<comment type="caution">
    <text evidence="1">The sequence shown here is derived from an EMBL/GenBank/DDBJ whole genome shotgun (WGS) entry which is preliminary data.</text>
</comment>
<dbReference type="AlphaFoldDB" id="A0A4Q1KLK7"/>
<gene>
    <name evidence="1" type="ORF">EQG68_11235</name>
</gene>
<dbReference type="OrthoDB" id="1122071at2"/>
<proteinExistence type="predicted"/>